<name>A0AAV4JS23_9GAST</name>
<reference evidence="1 2" key="1">
    <citation type="journal article" date="2021" name="Elife">
        <title>Chloroplast acquisition without the gene transfer in kleptoplastic sea slugs, Plakobranchus ocellatus.</title>
        <authorList>
            <person name="Maeda T."/>
            <person name="Takahashi S."/>
            <person name="Yoshida T."/>
            <person name="Shimamura S."/>
            <person name="Takaki Y."/>
            <person name="Nagai Y."/>
            <person name="Toyoda A."/>
            <person name="Suzuki Y."/>
            <person name="Arimoto A."/>
            <person name="Ishii H."/>
            <person name="Satoh N."/>
            <person name="Nishiyama T."/>
            <person name="Hasebe M."/>
            <person name="Maruyama T."/>
            <person name="Minagawa J."/>
            <person name="Obokata J."/>
            <person name="Shigenobu S."/>
        </authorList>
    </citation>
    <scope>NUCLEOTIDE SEQUENCE [LARGE SCALE GENOMIC DNA]</scope>
</reference>
<proteinExistence type="predicted"/>
<keyword evidence="2" id="KW-1185">Reference proteome</keyword>
<evidence type="ECO:0000313" key="1">
    <source>
        <dbReference type="EMBL" id="GFS24176.1"/>
    </source>
</evidence>
<protein>
    <submittedName>
        <fullName evidence="1">Uncharacterized protein</fullName>
    </submittedName>
</protein>
<sequence length="98" mass="10690">MKTLPNRVSRMRDSSHVAVGKINATPMNNERREILFKLSSTRDGFVDARSSAGSVSLGCLDWRSIMYSERACQATLLLGSSHLTKGNVASQPGVHIQS</sequence>
<comment type="caution">
    <text evidence="1">The sequence shown here is derived from an EMBL/GenBank/DDBJ whole genome shotgun (WGS) entry which is preliminary data.</text>
</comment>
<evidence type="ECO:0000313" key="2">
    <source>
        <dbReference type="Proteomes" id="UP000762676"/>
    </source>
</evidence>
<dbReference type="Proteomes" id="UP000762676">
    <property type="component" value="Unassembled WGS sequence"/>
</dbReference>
<accession>A0AAV4JS23</accession>
<dbReference type="AlphaFoldDB" id="A0AAV4JS23"/>
<dbReference type="EMBL" id="BMAT01013981">
    <property type="protein sequence ID" value="GFS24176.1"/>
    <property type="molecule type" value="Genomic_DNA"/>
</dbReference>
<organism evidence="1 2">
    <name type="scientific">Elysia marginata</name>
    <dbReference type="NCBI Taxonomy" id="1093978"/>
    <lineage>
        <taxon>Eukaryota</taxon>
        <taxon>Metazoa</taxon>
        <taxon>Spiralia</taxon>
        <taxon>Lophotrochozoa</taxon>
        <taxon>Mollusca</taxon>
        <taxon>Gastropoda</taxon>
        <taxon>Heterobranchia</taxon>
        <taxon>Euthyneura</taxon>
        <taxon>Panpulmonata</taxon>
        <taxon>Sacoglossa</taxon>
        <taxon>Placobranchoidea</taxon>
        <taxon>Plakobranchidae</taxon>
        <taxon>Elysia</taxon>
    </lineage>
</organism>
<gene>
    <name evidence="1" type="ORF">ElyMa_006996400</name>
</gene>